<evidence type="ECO:0000259" key="1">
    <source>
        <dbReference type="PROSITE" id="PS50106"/>
    </source>
</evidence>
<keyword evidence="3" id="KW-1185">Reference proteome</keyword>
<dbReference type="InterPro" id="IPR029045">
    <property type="entry name" value="ClpP/crotonase-like_dom_sf"/>
</dbReference>
<sequence>MKKFFLSLLCLGLIATSCNKNDDDPIIEEEEKEEIETPVEEEEVVDIEVQNFLWQTLNLYYFWQGEVTDLADDRFDTQAAYEAYLTENDNPVDLLENKLLFSEDRFTFYDENYRELVNSSAGVSKSNGLQFGLSLIGNTDDVFGYVEYIIKNSDAAGKDIKRGDVFIGVNGTRLNRDNYISLLFGDNDTYTLNMAEINNNTISPTDKEVTLTKVEGLVEDPIHVTEIITAGDRKIGYFMYNQFVSGTEDEMNAIFADFKAQNITDLVLDLRYNLGGRGSTAAVLASLIYGTNTNDLFYRTRYNDKLQSQFDSSFTDNYFVGTTGTQDGNSDAALTSLNLPQVYIIATGSSASASELVMVGLEPYINVVHVGTTTIGKNQGSVLFVDDPEGGNVYDPEREDQINPNVQWGLQPIISKVENASGFSDYSEGLNPDIELDEDITNLGILGDANEPLLARAIQEIVGQGAKRNFEVQIPANLISSSKLHNPRNATLLLNNGKMPTGDLLLPKE</sequence>
<proteinExistence type="predicted"/>
<feature type="domain" description="PDZ" evidence="1">
    <location>
        <begin position="120"/>
        <end position="198"/>
    </location>
</feature>
<dbReference type="Pfam" id="PF03572">
    <property type="entry name" value="Peptidase_S41"/>
    <property type="match status" value="1"/>
</dbReference>
<dbReference type="SUPFAM" id="SSF50156">
    <property type="entry name" value="PDZ domain-like"/>
    <property type="match status" value="1"/>
</dbReference>
<dbReference type="PROSITE" id="PS50106">
    <property type="entry name" value="PDZ"/>
    <property type="match status" value="1"/>
</dbReference>
<reference evidence="2" key="2">
    <citation type="submission" date="2023-06" db="EMBL/GenBank/DDBJ databases">
        <authorList>
            <person name="Lucena T."/>
            <person name="Sun Q."/>
        </authorList>
    </citation>
    <scope>NUCLEOTIDE SEQUENCE</scope>
    <source>
        <strain evidence="2">CECT 8869</strain>
    </source>
</reference>
<dbReference type="InterPro" id="IPR041613">
    <property type="entry name" value="Pept_S41_N"/>
</dbReference>
<reference evidence="2" key="1">
    <citation type="journal article" date="2014" name="Int. J. Syst. Evol. Microbiol.">
        <title>Complete genome of a new Firmicutes species belonging to the dominant human colonic microbiota ('Ruminococcus bicirculans') reveals two chromosomes and a selective capacity to utilize plant glucans.</title>
        <authorList>
            <consortium name="NISC Comparative Sequencing Program"/>
            <person name="Wegmann U."/>
            <person name="Louis P."/>
            <person name="Goesmann A."/>
            <person name="Henrissat B."/>
            <person name="Duncan S.H."/>
            <person name="Flint H.J."/>
        </authorList>
    </citation>
    <scope>NUCLEOTIDE SEQUENCE</scope>
    <source>
        <strain evidence="2">CECT 8869</strain>
    </source>
</reference>
<dbReference type="InterPro" id="IPR001478">
    <property type="entry name" value="PDZ"/>
</dbReference>
<gene>
    <name evidence="2" type="ORF">Q2T41_01455</name>
</gene>
<dbReference type="Gene3D" id="2.30.42.10">
    <property type="match status" value="1"/>
</dbReference>
<dbReference type="Pfam" id="PF18294">
    <property type="entry name" value="Pept_S41_N"/>
    <property type="match status" value="1"/>
</dbReference>
<dbReference type="Gene3D" id="3.30.750.170">
    <property type="match status" value="1"/>
</dbReference>
<dbReference type="PANTHER" id="PTHR32060">
    <property type="entry name" value="TAIL-SPECIFIC PROTEASE"/>
    <property type="match status" value="1"/>
</dbReference>
<dbReference type="InterPro" id="IPR036034">
    <property type="entry name" value="PDZ_sf"/>
</dbReference>
<comment type="caution">
    <text evidence="2">The sequence shown here is derived from an EMBL/GenBank/DDBJ whole genome shotgun (WGS) entry which is preliminary data.</text>
</comment>
<dbReference type="CDD" id="cd07561">
    <property type="entry name" value="Peptidase_S41_CPP_like"/>
    <property type="match status" value="1"/>
</dbReference>
<dbReference type="RefSeq" id="WP_304434515.1">
    <property type="nucleotide sequence ID" value="NZ_JAUKUC010000001.1"/>
</dbReference>
<accession>A0ABT8RJZ1</accession>
<dbReference type="SUPFAM" id="SSF52096">
    <property type="entry name" value="ClpP/crotonase"/>
    <property type="match status" value="1"/>
</dbReference>
<dbReference type="PROSITE" id="PS51257">
    <property type="entry name" value="PROKAR_LIPOPROTEIN"/>
    <property type="match status" value="1"/>
</dbReference>
<dbReference type="InterPro" id="IPR005151">
    <property type="entry name" value="Tail-specific_protease"/>
</dbReference>
<name>A0ABT8RJZ1_9FLAO</name>
<evidence type="ECO:0000313" key="3">
    <source>
        <dbReference type="Proteomes" id="UP001168579"/>
    </source>
</evidence>
<dbReference type="PANTHER" id="PTHR32060:SF30">
    <property type="entry name" value="CARBOXY-TERMINAL PROCESSING PROTEASE CTPA"/>
    <property type="match status" value="1"/>
</dbReference>
<evidence type="ECO:0000313" key="2">
    <source>
        <dbReference type="EMBL" id="MDO1511329.1"/>
    </source>
</evidence>
<dbReference type="Proteomes" id="UP001168579">
    <property type="component" value="Unassembled WGS sequence"/>
</dbReference>
<dbReference type="SMART" id="SM00245">
    <property type="entry name" value="TSPc"/>
    <property type="match status" value="1"/>
</dbReference>
<protein>
    <submittedName>
        <fullName evidence="2">S41 family peptidase</fullName>
    </submittedName>
</protein>
<dbReference type="EMBL" id="JAUKUC010000001">
    <property type="protein sequence ID" value="MDO1511329.1"/>
    <property type="molecule type" value="Genomic_DNA"/>
</dbReference>
<organism evidence="2 3">
    <name type="scientific">Maribacter confluentis</name>
    <dbReference type="NCBI Taxonomy" id="1656093"/>
    <lineage>
        <taxon>Bacteria</taxon>
        <taxon>Pseudomonadati</taxon>
        <taxon>Bacteroidota</taxon>
        <taxon>Flavobacteriia</taxon>
        <taxon>Flavobacteriales</taxon>
        <taxon>Flavobacteriaceae</taxon>
        <taxon>Maribacter</taxon>
    </lineage>
</organism>
<dbReference type="Gene3D" id="3.90.226.10">
    <property type="entry name" value="2-enoyl-CoA Hydratase, Chain A, domain 1"/>
    <property type="match status" value="1"/>
</dbReference>